<dbReference type="EMBL" id="MCNS01000009">
    <property type="protein sequence ID" value="OCX47661.1"/>
    <property type="molecule type" value="Genomic_DNA"/>
</dbReference>
<feature type="transmembrane region" description="Helical" evidence="1">
    <location>
        <begin position="186"/>
        <end position="206"/>
    </location>
</feature>
<dbReference type="PANTHER" id="PTHR40448:SF1">
    <property type="entry name" value="TWO-COMPONENT SENSOR HISTIDINE KINASE"/>
    <property type="match status" value="1"/>
</dbReference>
<evidence type="ECO:0000256" key="1">
    <source>
        <dbReference type="SAM" id="Phobius"/>
    </source>
</evidence>
<dbReference type="EMBL" id="WJMV01000004">
    <property type="protein sequence ID" value="MRG74617.1"/>
    <property type="molecule type" value="Genomic_DNA"/>
</dbReference>
<accession>A0A1C2G836</accession>
<gene>
    <name evidence="4" type="ORF">BFD03_06270</name>
    <name evidence="3" type="ORF">GIX79_02375</name>
</gene>
<dbReference type="Pfam" id="PF14501">
    <property type="entry name" value="HATPase_c_5"/>
    <property type="match status" value="1"/>
</dbReference>
<reference evidence="3 6" key="2">
    <citation type="submission" date="2019-11" db="EMBL/GenBank/DDBJ databases">
        <title>Draft genome sequence of 12 host-associated Lactobacillus reuteri rodent strains.</title>
        <authorList>
            <person name="Zhang S."/>
            <person name="Ozcam M."/>
            <person name="Van Pijkeren J.P."/>
        </authorList>
    </citation>
    <scope>NUCLEOTIDE SEQUENCE [LARGE SCALE GENOMIC DNA]</scope>
    <source>
        <strain evidence="3 6">6799jm-1</strain>
    </source>
</reference>
<dbReference type="SUPFAM" id="SSF55874">
    <property type="entry name" value="ATPase domain of HSP90 chaperone/DNA topoisomerase II/histidine kinase"/>
    <property type="match status" value="1"/>
</dbReference>
<evidence type="ECO:0000313" key="6">
    <source>
        <dbReference type="Proteomes" id="UP000452188"/>
    </source>
</evidence>
<feature type="transmembrane region" description="Helical" evidence="1">
    <location>
        <begin position="156"/>
        <end position="174"/>
    </location>
</feature>
<proteinExistence type="predicted"/>
<dbReference type="AlphaFoldDB" id="A0A1C2G836"/>
<dbReference type="Proteomes" id="UP000452188">
    <property type="component" value="Unassembled WGS sequence"/>
</dbReference>
<evidence type="ECO:0000313" key="5">
    <source>
        <dbReference type="Proteomes" id="UP000095141"/>
    </source>
</evidence>
<dbReference type="InterPro" id="IPR036890">
    <property type="entry name" value="HATPase_C_sf"/>
</dbReference>
<organism evidence="4 5">
    <name type="scientific">Limosilactobacillus reuteri</name>
    <name type="common">Lactobacillus reuteri</name>
    <dbReference type="NCBI Taxonomy" id="1598"/>
    <lineage>
        <taxon>Bacteria</taxon>
        <taxon>Bacillati</taxon>
        <taxon>Bacillota</taxon>
        <taxon>Bacilli</taxon>
        <taxon>Lactobacillales</taxon>
        <taxon>Lactobacillaceae</taxon>
        <taxon>Limosilactobacillus</taxon>
    </lineage>
</organism>
<dbReference type="Proteomes" id="UP000095141">
    <property type="component" value="Unassembled WGS sequence"/>
</dbReference>
<dbReference type="PANTHER" id="PTHR40448">
    <property type="entry name" value="TWO-COMPONENT SENSOR HISTIDINE KINASE"/>
    <property type="match status" value="1"/>
</dbReference>
<keyword evidence="1" id="KW-0472">Membrane</keyword>
<protein>
    <submittedName>
        <fullName evidence="4">GHKL domain-containing protein</fullName>
    </submittedName>
</protein>
<evidence type="ECO:0000313" key="4">
    <source>
        <dbReference type="EMBL" id="OCX47661.1"/>
    </source>
</evidence>
<dbReference type="GO" id="GO:0042802">
    <property type="term" value="F:identical protein binding"/>
    <property type="evidence" value="ECO:0007669"/>
    <property type="project" value="TreeGrafter"/>
</dbReference>
<comment type="caution">
    <text evidence="4">The sequence shown here is derived from an EMBL/GenBank/DDBJ whole genome shotgun (WGS) entry which is preliminary data.</text>
</comment>
<name>A0A1C2G836_LIMRT</name>
<feature type="transmembrane region" description="Helical" evidence="1">
    <location>
        <begin position="35"/>
        <end position="65"/>
    </location>
</feature>
<feature type="domain" description="Sensor histidine kinase NatK-like C-terminal" evidence="2">
    <location>
        <begin position="334"/>
        <end position="431"/>
    </location>
</feature>
<dbReference type="InterPro" id="IPR032834">
    <property type="entry name" value="NatK-like_C"/>
</dbReference>
<keyword evidence="1" id="KW-0812">Transmembrane</keyword>
<evidence type="ECO:0000259" key="2">
    <source>
        <dbReference type="Pfam" id="PF14501"/>
    </source>
</evidence>
<dbReference type="Gene3D" id="3.30.565.10">
    <property type="entry name" value="Histidine kinase-like ATPase, C-terminal domain"/>
    <property type="match status" value="1"/>
</dbReference>
<dbReference type="RefSeq" id="WP_019253740.1">
    <property type="nucleotide sequence ID" value="NZ_CP136906.1"/>
</dbReference>
<feature type="transmembrane region" description="Helical" evidence="1">
    <location>
        <begin position="115"/>
        <end position="140"/>
    </location>
</feature>
<evidence type="ECO:0000313" key="3">
    <source>
        <dbReference type="EMBL" id="MRG74617.1"/>
    </source>
</evidence>
<keyword evidence="1" id="KW-1133">Transmembrane helix</keyword>
<feature type="transmembrane region" description="Helical" evidence="1">
    <location>
        <begin position="77"/>
        <end position="95"/>
    </location>
</feature>
<reference evidence="4 5" key="1">
    <citation type="submission" date="2016-08" db="EMBL/GenBank/DDBJ databases">
        <title>Probiotic bacterium isolated from chicken gut.</title>
        <authorList>
            <person name="Levy J.L."/>
            <person name="Hassan H.M."/>
            <person name="Mendoza M.A."/>
        </authorList>
    </citation>
    <scope>NUCLEOTIDE SEQUENCE [LARGE SCALE GENOMIC DNA]</scope>
    <source>
        <strain evidence="4 5">P43</strain>
    </source>
</reference>
<sequence length="434" mass="49603">MIDLTLPQAFVSDFSNVFELIIIYRLVTNYLSKKIILIDFLASLVIVCVPILESSLDFPLIIIYLWLFDRKYDRPQILYDNIIAMCTIIVMASLIDLCDHYMYKIFLEGKDNISLVGWILPITDLTLTIIVGILVIFFVAPKIREVSMQILNPTPLWKLVGVFFVLYFILNVVAEKEGIANDYAPLFLLISLTIILIGGSSLFSIIRSSIQIQNQQRLIDTYKLQIASAHEVNKQYDQIRRERHDTRNMLLSIQGYIRDHKDKEAAELLSTFLQNDIAEKHYNEIDLALDKIKISGLHNLIKEKAYKIVEKGIPFSFEVNAEIDELPGSEIKTARIIGILMDNAIEATFKQAKPYIQFALLKHSPEVYELVIANSIEQKLNINTALKFEHSTKKGHQGIGLSNVTQLVENDDHYSFSAEVKDKVIIMTCFIQGK</sequence>